<protein>
    <recommendedName>
        <fullName evidence="2">Putative zinc-finger domain-containing protein</fullName>
    </recommendedName>
</protein>
<gene>
    <name evidence="3" type="ORF">FJZ47_13780</name>
</gene>
<keyword evidence="1" id="KW-1133">Transmembrane helix</keyword>
<sequence>MTCKQSPEQLMRYLDGALPPEEARLVAHHLQTCAVCQHAAAMQQRLQTLLQLPQPNDTVPPHLWPAIQRSLQHLAPPSERVQTARRRVWQSLGALTVLLGLAVSLALWWLSATPVVVQALVDSQIRTRLMGIPYHQLPADTGAIKQWFADKIDFPVLVPVLPQERYTFLGARLNYFLDRRVAEIIYALDTQPITFVMFTEHGVRLTALSTVRLGQRTFYVQAHKGYTTVLWRDGEAVCGVVSELQRPALMEVLQVAMAGS</sequence>
<feature type="domain" description="Putative zinc-finger" evidence="2">
    <location>
        <begin position="8"/>
        <end position="37"/>
    </location>
</feature>
<accession>A0A937W283</accession>
<evidence type="ECO:0000259" key="2">
    <source>
        <dbReference type="Pfam" id="PF13490"/>
    </source>
</evidence>
<feature type="transmembrane region" description="Helical" evidence="1">
    <location>
        <begin position="88"/>
        <end position="110"/>
    </location>
</feature>
<evidence type="ECO:0000313" key="3">
    <source>
        <dbReference type="EMBL" id="MBM3224858.1"/>
    </source>
</evidence>
<dbReference type="Proteomes" id="UP000712673">
    <property type="component" value="Unassembled WGS sequence"/>
</dbReference>
<name>A0A937W283_UNCTE</name>
<evidence type="ECO:0000256" key="1">
    <source>
        <dbReference type="SAM" id="Phobius"/>
    </source>
</evidence>
<dbReference type="Gene3D" id="1.10.10.1320">
    <property type="entry name" value="Anti-sigma factor, zinc-finger domain"/>
    <property type="match status" value="1"/>
</dbReference>
<dbReference type="InterPro" id="IPR027383">
    <property type="entry name" value="Znf_put"/>
</dbReference>
<keyword evidence="1" id="KW-0472">Membrane</keyword>
<dbReference type="InterPro" id="IPR041916">
    <property type="entry name" value="Anti_sigma_zinc_sf"/>
</dbReference>
<dbReference type="AlphaFoldDB" id="A0A937W283"/>
<keyword evidence="1" id="KW-0812">Transmembrane</keyword>
<dbReference type="EMBL" id="VGLS01000423">
    <property type="protein sequence ID" value="MBM3224858.1"/>
    <property type="molecule type" value="Genomic_DNA"/>
</dbReference>
<proteinExistence type="predicted"/>
<dbReference type="Pfam" id="PF13490">
    <property type="entry name" value="zf-HC2"/>
    <property type="match status" value="1"/>
</dbReference>
<comment type="caution">
    <text evidence="3">The sequence shown here is derived from an EMBL/GenBank/DDBJ whole genome shotgun (WGS) entry which is preliminary data.</text>
</comment>
<organism evidence="3 4">
    <name type="scientific">Tectimicrobiota bacterium</name>
    <dbReference type="NCBI Taxonomy" id="2528274"/>
    <lineage>
        <taxon>Bacteria</taxon>
        <taxon>Pseudomonadati</taxon>
        <taxon>Nitrospinota/Tectimicrobiota group</taxon>
        <taxon>Candidatus Tectimicrobiota</taxon>
    </lineage>
</organism>
<evidence type="ECO:0000313" key="4">
    <source>
        <dbReference type="Proteomes" id="UP000712673"/>
    </source>
</evidence>
<reference evidence="3" key="1">
    <citation type="submission" date="2019-03" db="EMBL/GenBank/DDBJ databases">
        <title>Lake Tanganyika Metagenome-Assembled Genomes (MAGs).</title>
        <authorList>
            <person name="Tran P."/>
        </authorList>
    </citation>
    <scope>NUCLEOTIDE SEQUENCE</scope>
    <source>
        <strain evidence="3">K_DeepCast_65m_m2_066</strain>
    </source>
</reference>